<reference evidence="13 14" key="1">
    <citation type="submission" date="2020-08" db="EMBL/GenBank/DDBJ databases">
        <title>Genomic Encyclopedia of Type Strains, Phase IV (KMG-IV): sequencing the most valuable type-strain genomes for metagenomic binning, comparative biology and taxonomic classification.</title>
        <authorList>
            <person name="Goeker M."/>
        </authorList>
    </citation>
    <scope>NUCLEOTIDE SEQUENCE [LARGE SCALE GENOMIC DNA]</scope>
    <source>
        <strain evidence="13 14">DSM 23562</strain>
    </source>
</reference>
<dbReference type="SUPFAM" id="SSF82051">
    <property type="entry name" value="Obg GTP-binding protein N-terminal domain"/>
    <property type="match status" value="1"/>
</dbReference>
<dbReference type="NCBIfam" id="TIGR03595">
    <property type="entry name" value="Obg_CgtA_exten"/>
    <property type="match status" value="1"/>
</dbReference>
<comment type="caution">
    <text evidence="13">The sequence shown here is derived from an EMBL/GenBank/DDBJ whole genome shotgun (WGS) entry which is preliminary data.</text>
</comment>
<dbReference type="HAMAP" id="MF_01454">
    <property type="entry name" value="GTPase_Obg"/>
    <property type="match status" value="1"/>
</dbReference>
<dbReference type="EMBL" id="JACHGW010000001">
    <property type="protein sequence ID" value="MBB6049330.1"/>
    <property type="molecule type" value="Genomic_DNA"/>
</dbReference>
<dbReference type="PIRSF" id="PIRSF002401">
    <property type="entry name" value="GTP_bd_Obg/CgtA"/>
    <property type="match status" value="1"/>
</dbReference>
<dbReference type="Pfam" id="PF01018">
    <property type="entry name" value="GTP1_OBG"/>
    <property type="match status" value="1"/>
</dbReference>
<dbReference type="PROSITE" id="PS51710">
    <property type="entry name" value="G_OBG"/>
    <property type="match status" value="1"/>
</dbReference>
<comment type="subunit">
    <text evidence="9">Monomer.</text>
</comment>
<dbReference type="PROSITE" id="PS51883">
    <property type="entry name" value="OBG"/>
    <property type="match status" value="1"/>
</dbReference>
<evidence type="ECO:0000259" key="11">
    <source>
        <dbReference type="PROSITE" id="PS51881"/>
    </source>
</evidence>
<evidence type="ECO:0000256" key="8">
    <source>
        <dbReference type="ARBA" id="ARBA00023134"/>
    </source>
</evidence>
<feature type="domain" description="Obg" evidence="12">
    <location>
        <begin position="1"/>
        <end position="158"/>
    </location>
</feature>
<feature type="binding site" evidence="9">
    <location>
        <begin position="282"/>
        <end position="285"/>
    </location>
    <ligand>
        <name>GTP</name>
        <dbReference type="ChEBI" id="CHEBI:37565"/>
    </ligand>
</feature>
<feature type="binding site" evidence="9">
    <location>
        <position position="192"/>
    </location>
    <ligand>
        <name>Mg(2+)</name>
        <dbReference type="ChEBI" id="CHEBI:18420"/>
    </ligand>
</feature>
<dbReference type="InterPro" id="IPR027417">
    <property type="entry name" value="P-loop_NTPase"/>
</dbReference>
<dbReference type="CDD" id="cd01898">
    <property type="entry name" value="Obg"/>
    <property type="match status" value="1"/>
</dbReference>
<proteinExistence type="inferred from homology"/>
<dbReference type="InterPro" id="IPR014100">
    <property type="entry name" value="GTP-bd_Obg/CgtA"/>
</dbReference>
<dbReference type="SUPFAM" id="SSF102741">
    <property type="entry name" value="Obg GTP-binding protein C-terminal domain"/>
    <property type="match status" value="1"/>
</dbReference>
<evidence type="ECO:0000313" key="13">
    <source>
        <dbReference type="EMBL" id="MBB6049330.1"/>
    </source>
</evidence>
<dbReference type="PROSITE" id="PS00905">
    <property type="entry name" value="GTP1_OBG"/>
    <property type="match status" value="1"/>
</dbReference>
<dbReference type="Pfam" id="PF01926">
    <property type="entry name" value="MMR_HSR1"/>
    <property type="match status" value="1"/>
</dbReference>
<comment type="similarity">
    <text evidence="2 9">Belongs to the TRAFAC class OBG-HflX-like GTPase superfamily. OBG GTPase family.</text>
</comment>
<keyword evidence="8 9" id="KW-0342">GTP-binding</keyword>
<evidence type="ECO:0000256" key="5">
    <source>
        <dbReference type="ARBA" id="ARBA00022741"/>
    </source>
</evidence>
<keyword evidence="7 9" id="KW-0460">Magnesium</keyword>
<keyword evidence="4 9" id="KW-0479">Metal-binding</keyword>
<evidence type="ECO:0000256" key="1">
    <source>
        <dbReference type="ARBA" id="ARBA00001946"/>
    </source>
</evidence>
<dbReference type="Gene3D" id="3.40.50.300">
    <property type="entry name" value="P-loop containing nucleotide triphosphate hydrolases"/>
    <property type="match status" value="1"/>
</dbReference>
<dbReference type="Gene3D" id="2.70.210.12">
    <property type="entry name" value="GTP1/OBG domain"/>
    <property type="match status" value="1"/>
</dbReference>
<dbReference type="GO" id="GO:0005737">
    <property type="term" value="C:cytoplasm"/>
    <property type="evidence" value="ECO:0007669"/>
    <property type="project" value="UniProtKB-SubCell"/>
</dbReference>
<protein>
    <recommendedName>
        <fullName evidence="9">GTPase Obg</fullName>
        <ecNumber evidence="9">3.6.5.-</ecNumber>
    </recommendedName>
    <alternativeName>
        <fullName evidence="9">GTP-binding protein Obg</fullName>
    </alternativeName>
</protein>
<feature type="binding site" evidence="9">
    <location>
        <begin position="311"/>
        <end position="313"/>
    </location>
    <ligand>
        <name>GTP</name>
        <dbReference type="ChEBI" id="CHEBI:37565"/>
    </ligand>
</feature>
<dbReference type="InterPro" id="IPR036346">
    <property type="entry name" value="GTP-bd_prot_GTP1/OBG_C_sf"/>
</dbReference>
<feature type="domain" description="OCT" evidence="11">
    <location>
        <begin position="350"/>
        <end position="428"/>
    </location>
</feature>
<evidence type="ECO:0000256" key="3">
    <source>
        <dbReference type="ARBA" id="ARBA00022490"/>
    </source>
</evidence>
<comment type="function">
    <text evidence="9">An essential GTPase which binds GTP, GDP and possibly (p)ppGpp with moderate affinity, with high nucleotide exchange rates and a fairly low GTP hydrolysis rate. Plays a role in control of the cell cycle, stress response, ribosome biogenesis and in those bacteria that undergo differentiation, in morphogenesis control.</text>
</comment>
<keyword evidence="3 9" id="KW-0963">Cytoplasm</keyword>
<dbReference type="SUPFAM" id="SSF52540">
    <property type="entry name" value="P-loop containing nucleoside triphosphate hydrolases"/>
    <property type="match status" value="1"/>
</dbReference>
<evidence type="ECO:0000259" key="12">
    <source>
        <dbReference type="PROSITE" id="PS51883"/>
    </source>
</evidence>
<keyword evidence="14" id="KW-1185">Reference proteome</keyword>
<accession>A0A7W9SN02</accession>
<evidence type="ECO:0000256" key="6">
    <source>
        <dbReference type="ARBA" id="ARBA00022801"/>
    </source>
</evidence>
<evidence type="ECO:0000313" key="14">
    <source>
        <dbReference type="Proteomes" id="UP000520814"/>
    </source>
</evidence>
<evidence type="ECO:0000256" key="4">
    <source>
        <dbReference type="ARBA" id="ARBA00022723"/>
    </source>
</evidence>
<dbReference type="AlphaFoldDB" id="A0A7W9SN02"/>
<keyword evidence="5 9" id="KW-0547">Nucleotide-binding</keyword>
<comment type="cofactor">
    <cofactor evidence="1 9">
        <name>Mg(2+)</name>
        <dbReference type="ChEBI" id="CHEBI:18420"/>
    </cofactor>
</comment>
<evidence type="ECO:0000259" key="10">
    <source>
        <dbReference type="PROSITE" id="PS51710"/>
    </source>
</evidence>
<dbReference type="FunFam" id="2.70.210.12:FF:000001">
    <property type="entry name" value="GTPase Obg"/>
    <property type="match status" value="1"/>
</dbReference>
<dbReference type="InterPro" id="IPR006074">
    <property type="entry name" value="GTP1-OBG_CS"/>
</dbReference>
<comment type="subcellular location">
    <subcellularLocation>
        <location evidence="9">Cytoplasm</location>
    </subcellularLocation>
</comment>
<dbReference type="GO" id="GO:0000287">
    <property type="term" value="F:magnesium ion binding"/>
    <property type="evidence" value="ECO:0007669"/>
    <property type="project" value="InterPro"/>
</dbReference>
<dbReference type="GO" id="GO:0042254">
    <property type="term" value="P:ribosome biogenesis"/>
    <property type="evidence" value="ECO:0007669"/>
    <property type="project" value="UniProtKB-UniRule"/>
</dbReference>
<evidence type="ECO:0000256" key="2">
    <source>
        <dbReference type="ARBA" id="ARBA00007699"/>
    </source>
</evidence>
<dbReference type="PROSITE" id="PS51881">
    <property type="entry name" value="OCT"/>
    <property type="match status" value="1"/>
</dbReference>
<dbReference type="InterPro" id="IPR015349">
    <property type="entry name" value="OCT_dom"/>
</dbReference>
<evidence type="ECO:0000256" key="7">
    <source>
        <dbReference type="ARBA" id="ARBA00022842"/>
    </source>
</evidence>
<dbReference type="Gene3D" id="3.30.300.350">
    <property type="entry name" value="GTP-binding protein OBG, C-terminal domain"/>
    <property type="match status" value="1"/>
</dbReference>
<dbReference type="PRINTS" id="PR00326">
    <property type="entry name" value="GTP1OBG"/>
</dbReference>
<dbReference type="RefSeq" id="WP_184192941.1">
    <property type="nucleotide sequence ID" value="NZ_JACHGW010000001.1"/>
</dbReference>
<dbReference type="InterPro" id="IPR045086">
    <property type="entry name" value="OBG_GTPase"/>
</dbReference>
<dbReference type="InterPro" id="IPR006169">
    <property type="entry name" value="GTP1_OBG_dom"/>
</dbReference>
<evidence type="ECO:0000256" key="9">
    <source>
        <dbReference type="HAMAP-Rule" id="MF_01454"/>
    </source>
</evidence>
<dbReference type="InterPro" id="IPR036726">
    <property type="entry name" value="GTP1_OBG_dom_sf"/>
</dbReference>
<dbReference type="GO" id="GO:0005525">
    <property type="term" value="F:GTP binding"/>
    <property type="evidence" value="ECO:0007669"/>
    <property type="project" value="UniProtKB-UniRule"/>
</dbReference>
<gene>
    <name evidence="9" type="primary">obg</name>
    <name evidence="13" type="ORF">HNQ39_001092</name>
</gene>
<feature type="binding site" evidence="9">
    <location>
        <begin position="212"/>
        <end position="215"/>
    </location>
    <ligand>
        <name>GTP</name>
        <dbReference type="ChEBI" id="CHEBI:37565"/>
    </ligand>
</feature>
<dbReference type="InterPro" id="IPR031167">
    <property type="entry name" value="G_OBG"/>
</dbReference>
<dbReference type="NCBIfam" id="NF008954">
    <property type="entry name" value="PRK12296.1"/>
    <property type="match status" value="1"/>
</dbReference>
<feature type="domain" description="OBG-type G" evidence="10">
    <location>
        <begin position="159"/>
        <end position="330"/>
    </location>
</feature>
<dbReference type="Proteomes" id="UP000520814">
    <property type="component" value="Unassembled WGS sequence"/>
</dbReference>
<dbReference type="Pfam" id="PF09269">
    <property type="entry name" value="DUF1967"/>
    <property type="match status" value="1"/>
</dbReference>
<dbReference type="NCBIfam" id="TIGR02729">
    <property type="entry name" value="Obg_CgtA"/>
    <property type="match status" value="1"/>
</dbReference>
<keyword evidence="6 9" id="KW-0378">Hydrolase</keyword>
<feature type="binding site" evidence="9">
    <location>
        <begin position="165"/>
        <end position="172"/>
    </location>
    <ligand>
        <name>GTP</name>
        <dbReference type="ChEBI" id="CHEBI:37565"/>
    </ligand>
</feature>
<dbReference type="InterPro" id="IPR006073">
    <property type="entry name" value="GTP-bd"/>
</dbReference>
<feature type="binding site" evidence="9">
    <location>
        <position position="172"/>
    </location>
    <ligand>
        <name>Mg(2+)</name>
        <dbReference type="ChEBI" id="CHEBI:18420"/>
    </ligand>
</feature>
<dbReference type="EC" id="3.6.5.-" evidence="9"/>
<name>A0A7W9SN02_ARMRO</name>
<dbReference type="NCBIfam" id="NF008956">
    <property type="entry name" value="PRK12299.1"/>
    <property type="match status" value="1"/>
</dbReference>
<dbReference type="PANTHER" id="PTHR11702:SF31">
    <property type="entry name" value="MITOCHONDRIAL RIBOSOME-ASSOCIATED GTPASE 2"/>
    <property type="match status" value="1"/>
</dbReference>
<sequence length="448" mass="48976">MFIDEVEIWLMAGSGGSGALTFRTEKHVPRGGPDGGDGGHGGSVVFEVDSNLSTLLDYRPGKKYRAERGENGMGKRQYGKNGPDLVLKVPPGTQVFDAESGELLADLSHVPQKEVLAAGGRGGRGNVHFVTSVHQTPKFAEKGEPGEERRVKLSLKLLADVGLLGFPNVGKSTLLAAVSAARPKIADYPFTTLVPNLGVVPAADHHNFVMADVPGLIENASEGAGLGIQFLKHLERTRLLVHLLDVSGLSGRDPLEDFGIINRELDAFSEDLAKLPQIVVFSRIDVLGDRTGLVPLRQFFEARGLEVFPISAVTGEGVRDLILHVWTKLQEIPKEVPKLSGVVHITNNNRADDDPKHFTITRDDEGVLVVSGKALERVVAMTDMGNEYAVRRLQRQLERWGVFTKLKTFGAQEGDTVRIRTTEFDYVDEDAWDAEEVEDDEEFETDTV</sequence>
<dbReference type="GO" id="GO:0003924">
    <property type="term" value="F:GTPase activity"/>
    <property type="evidence" value="ECO:0007669"/>
    <property type="project" value="UniProtKB-UniRule"/>
</dbReference>
<dbReference type="PANTHER" id="PTHR11702">
    <property type="entry name" value="DEVELOPMENTALLY REGULATED GTP-BINDING PROTEIN-RELATED"/>
    <property type="match status" value="1"/>
</dbReference>
<organism evidence="13 14">
    <name type="scientific">Armatimonas rosea</name>
    <dbReference type="NCBI Taxonomy" id="685828"/>
    <lineage>
        <taxon>Bacteria</taxon>
        <taxon>Bacillati</taxon>
        <taxon>Armatimonadota</taxon>
        <taxon>Armatimonadia</taxon>
        <taxon>Armatimonadales</taxon>
        <taxon>Armatimonadaceae</taxon>
        <taxon>Armatimonas</taxon>
    </lineage>
</organism>
<dbReference type="NCBIfam" id="NF008955">
    <property type="entry name" value="PRK12297.1"/>
    <property type="match status" value="1"/>
</dbReference>
<feature type="binding site" evidence="9">
    <location>
        <begin position="190"/>
        <end position="194"/>
    </location>
    <ligand>
        <name>GTP</name>
        <dbReference type="ChEBI" id="CHEBI:37565"/>
    </ligand>
</feature>